<keyword evidence="2" id="KW-1185">Reference proteome</keyword>
<dbReference type="HOGENOM" id="CLU_2571985_0_0_6"/>
<reference evidence="1 2" key="1">
    <citation type="journal article" date="2013" name="Genome Announc.">
        <title>Complete genome sequence of Simiduia agarivorans SA1(T), a marine bacterium able to degrade a variety of polysaccharides.</title>
        <authorList>
            <person name="Lin S.Y."/>
            <person name="Shieh W.Y."/>
            <person name="Chen J.S."/>
            <person name="Tang S.L."/>
        </authorList>
    </citation>
    <scope>NUCLEOTIDE SEQUENCE [LARGE SCALE GENOMIC DNA]</scope>
    <source>
        <strain evidence="2">DSM 21679 / JCM 13881 / BCRC 17597 / SA1</strain>
    </source>
</reference>
<dbReference type="STRING" id="1117647.M5M_07195"/>
<dbReference type="EMBL" id="CP003746">
    <property type="protein sequence ID" value="AFU98634.1"/>
    <property type="molecule type" value="Genomic_DNA"/>
</dbReference>
<proteinExistence type="predicted"/>
<dbReference type="AlphaFoldDB" id="K4KHN9"/>
<sequence>MREEFGVFDIVFRGDIAPGHQLPQVKQRMAALFKRTPEQIEPLFAGTPVPLKKNVDAEAAEKSKKCCCRPARWWKSGPPAP</sequence>
<name>K4KHN9_SIMAS</name>
<evidence type="ECO:0000313" key="1">
    <source>
        <dbReference type="EMBL" id="AFU98634.1"/>
    </source>
</evidence>
<dbReference type="Proteomes" id="UP000000466">
    <property type="component" value="Chromosome"/>
</dbReference>
<gene>
    <name evidence="1" type="ordered locus">M5M_07195</name>
</gene>
<organism evidence="1 2">
    <name type="scientific">Simiduia agarivorans (strain DSM 21679 / JCM 13881 / BCRC 17597 / SA1)</name>
    <dbReference type="NCBI Taxonomy" id="1117647"/>
    <lineage>
        <taxon>Bacteria</taxon>
        <taxon>Pseudomonadati</taxon>
        <taxon>Pseudomonadota</taxon>
        <taxon>Gammaproteobacteria</taxon>
        <taxon>Cellvibrionales</taxon>
        <taxon>Cellvibrionaceae</taxon>
        <taxon>Simiduia</taxon>
    </lineage>
</organism>
<dbReference type="KEGG" id="saga:M5M_07195"/>
<protein>
    <submittedName>
        <fullName evidence="1">Uncharacterized protein</fullName>
    </submittedName>
</protein>
<accession>K4KHN9</accession>
<evidence type="ECO:0000313" key="2">
    <source>
        <dbReference type="Proteomes" id="UP000000466"/>
    </source>
</evidence>